<proteinExistence type="predicted"/>
<feature type="non-terminal residue" evidence="1">
    <location>
        <position position="151"/>
    </location>
</feature>
<dbReference type="Proteomes" id="UP000789860">
    <property type="component" value="Unassembled WGS sequence"/>
</dbReference>
<keyword evidence="2" id="KW-1185">Reference proteome</keyword>
<name>A0ACA9PIU0_9GLOM</name>
<comment type="caution">
    <text evidence="1">The sequence shown here is derived from an EMBL/GenBank/DDBJ whole genome shotgun (WGS) entry which is preliminary data.</text>
</comment>
<evidence type="ECO:0000313" key="2">
    <source>
        <dbReference type="Proteomes" id="UP000789860"/>
    </source>
</evidence>
<dbReference type="EMBL" id="CAJVPM010042905">
    <property type="protein sequence ID" value="CAG8710383.1"/>
    <property type="molecule type" value="Genomic_DNA"/>
</dbReference>
<reference evidence="1" key="1">
    <citation type="submission" date="2021-06" db="EMBL/GenBank/DDBJ databases">
        <authorList>
            <person name="Kallberg Y."/>
            <person name="Tangrot J."/>
            <person name="Rosling A."/>
        </authorList>
    </citation>
    <scope>NUCLEOTIDE SEQUENCE</scope>
    <source>
        <strain evidence="1">AU212A</strain>
    </source>
</reference>
<sequence length="151" mass="15677">VNGNITKKRLARSSFHDQTGLPTCVHVEPQSYSLNGSHSAPAPELRSQGSTRLHVPFYHAGVITSQLPGGTTGPRLPVTTPSITNSTTGIGHIIVAIDQVASKIVNLTTSSSSGSNETMSGSRRPQEEPENALSVLLAALPVDVASSIEAG</sequence>
<organism evidence="1 2">
    <name type="scientific">Scutellospora calospora</name>
    <dbReference type="NCBI Taxonomy" id="85575"/>
    <lineage>
        <taxon>Eukaryota</taxon>
        <taxon>Fungi</taxon>
        <taxon>Fungi incertae sedis</taxon>
        <taxon>Mucoromycota</taxon>
        <taxon>Glomeromycotina</taxon>
        <taxon>Glomeromycetes</taxon>
        <taxon>Diversisporales</taxon>
        <taxon>Gigasporaceae</taxon>
        <taxon>Scutellospora</taxon>
    </lineage>
</organism>
<accession>A0ACA9PIU0</accession>
<feature type="non-terminal residue" evidence="1">
    <location>
        <position position="1"/>
    </location>
</feature>
<evidence type="ECO:0000313" key="1">
    <source>
        <dbReference type="EMBL" id="CAG8710383.1"/>
    </source>
</evidence>
<gene>
    <name evidence="1" type="ORF">SCALOS_LOCUS10844</name>
</gene>
<protein>
    <submittedName>
        <fullName evidence="1">428_t:CDS:1</fullName>
    </submittedName>
</protein>